<dbReference type="InParanoid" id="A0A165IPH5"/>
<feature type="transmembrane region" description="Helical" evidence="1">
    <location>
        <begin position="15"/>
        <end position="35"/>
    </location>
</feature>
<dbReference type="Pfam" id="PF01370">
    <property type="entry name" value="Epimerase"/>
    <property type="match status" value="1"/>
</dbReference>
<keyword evidence="4" id="KW-1185">Reference proteome</keyword>
<dbReference type="InterPro" id="IPR001509">
    <property type="entry name" value="Epimerase_deHydtase"/>
</dbReference>
<dbReference type="STRING" id="1353952.A0A165IPH5"/>
<proteinExistence type="predicted"/>
<keyword evidence="1" id="KW-0812">Transmembrane</keyword>
<dbReference type="Gene3D" id="3.40.50.720">
    <property type="entry name" value="NAD(P)-binding Rossmann-like Domain"/>
    <property type="match status" value="1"/>
</dbReference>
<evidence type="ECO:0000259" key="2">
    <source>
        <dbReference type="Pfam" id="PF01370"/>
    </source>
</evidence>
<dbReference type="Proteomes" id="UP000076842">
    <property type="component" value="Unassembled WGS sequence"/>
</dbReference>
<accession>A0A165IPH5</accession>
<dbReference type="SUPFAM" id="SSF51735">
    <property type="entry name" value="NAD(P)-binding Rossmann-fold domains"/>
    <property type="match status" value="1"/>
</dbReference>
<dbReference type="OrthoDB" id="2735536at2759"/>
<protein>
    <recommendedName>
        <fullName evidence="2">NAD-dependent epimerase/dehydratase domain-containing protein</fullName>
    </recommendedName>
</protein>
<dbReference type="AlphaFoldDB" id="A0A165IPH5"/>
<evidence type="ECO:0000313" key="3">
    <source>
        <dbReference type="EMBL" id="KZT60840.1"/>
    </source>
</evidence>
<name>A0A165IPH5_9BASI</name>
<reference evidence="3 4" key="1">
    <citation type="journal article" date="2016" name="Mol. Biol. Evol.">
        <title>Comparative Genomics of Early-Diverging Mushroom-Forming Fungi Provides Insights into the Origins of Lignocellulose Decay Capabilities.</title>
        <authorList>
            <person name="Nagy L.G."/>
            <person name="Riley R."/>
            <person name="Tritt A."/>
            <person name="Adam C."/>
            <person name="Daum C."/>
            <person name="Floudas D."/>
            <person name="Sun H."/>
            <person name="Yadav J.S."/>
            <person name="Pangilinan J."/>
            <person name="Larsson K.H."/>
            <person name="Matsuura K."/>
            <person name="Barry K."/>
            <person name="Labutti K."/>
            <person name="Kuo R."/>
            <person name="Ohm R.A."/>
            <person name="Bhattacharya S.S."/>
            <person name="Shirouzu T."/>
            <person name="Yoshinaga Y."/>
            <person name="Martin F.M."/>
            <person name="Grigoriev I.V."/>
            <person name="Hibbett D.S."/>
        </authorList>
    </citation>
    <scope>NUCLEOTIDE SEQUENCE [LARGE SCALE GENOMIC DNA]</scope>
    <source>
        <strain evidence="3 4">HHB12733</strain>
    </source>
</reference>
<gene>
    <name evidence="3" type="ORF">CALCODRAFT_465116</name>
</gene>
<keyword evidence="1" id="KW-1133">Transmembrane helix</keyword>
<keyword evidence="1" id="KW-0472">Membrane</keyword>
<organism evidence="3 4">
    <name type="scientific">Calocera cornea HHB12733</name>
    <dbReference type="NCBI Taxonomy" id="1353952"/>
    <lineage>
        <taxon>Eukaryota</taxon>
        <taxon>Fungi</taxon>
        <taxon>Dikarya</taxon>
        <taxon>Basidiomycota</taxon>
        <taxon>Agaricomycotina</taxon>
        <taxon>Dacrymycetes</taxon>
        <taxon>Dacrymycetales</taxon>
        <taxon>Dacrymycetaceae</taxon>
        <taxon>Calocera</taxon>
    </lineage>
</organism>
<dbReference type="InterPro" id="IPR036291">
    <property type="entry name" value="NAD(P)-bd_dom_sf"/>
</dbReference>
<dbReference type="EMBL" id="KV423928">
    <property type="protein sequence ID" value="KZT60840.1"/>
    <property type="molecule type" value="Genomic_DNA"/>
</dbReference>
<sequence>MNDSPAIVSSIMSDSVVLVTGVNGFLASATTLELLRRGYRVKGTRSQAKADAFTNKYPQSKRFIEWAIISDLDRPGIFDGVMDGVDYVPHIATPVFFGFTDNEKQRLRCCDRP</sequence>
<evidence type="ECO:0000313" key="4">
    <source>
        <dbReference type="Proteomes" id="UP000076842"/>
    </source>
</evidence>
<evidence type="ECO:0000256" key="1">
    <source>
        <dbReference type="SAM" id="Phobius"/>
    </source>
</evidence>
<feature type="domain" description="NAD-dependent epimerase/dehydratase" evidence="2">
    <location>
        <begin position="17"/>
        <end position="95"/>
    </location>
</feature>